<keyword evidence="1" id="KW-0732">Signal</keyword>
<name>A0A3L7A2M1_9HYPH</name>
<evidence type="ECO:0000313" key="3">
    <source>
        <dbReference type="EMBL" id="RLP74248.1"/>
    </source>
</evidence>
<dbReference type="Gene3D" id="2.30.30.40">
    <property type="entry name" value="SH3 Domains"/>
    <property type="match status" value="1"/>
</dbReference>
<dbReference type="Pfam" id="PF08239">
    <property type="entry name" value="SH3_3"/>
    <property type="match status" value="1"/>
</dbReference>
<proteinExistence type="predicted"/>
<dbReference type="EMBL" id="RCTF01000020">
    <property type="protein sequence ID" value="RLP74248.1"/>
    <property type="molecule type" value="Genomic_DNA"/>
</dbReference>
<protein>
    <submittedName>
        <fullName evidence="3">SH3 domain-containing protein</fullName>
    </submittedName>
</protein>
<sequence>MTASPAIRRPPAGHVACGLLAGVLAVMASLPASAQSRCRAADPTGTPLNVRSGPYGDILGQVKNGTLVRIEADATDGKGKTWAYVVAIDTGQPLGWVFRDYLACS</sequence>
<dbReference type="InterPro" id="IPR003646">
    <property type="entry name" value="SH3-like_bac-type"/>
</dbReference>
<dbReference type="OrthoDB" id="8602948at2"/>
<dbReference type="AlphaFoldDB" id="A0A3L7A2M1"/>
<comment type="caution">
    <text evidence="3">The sequence shown here is derived from an EMBL/GenBank/DDBJ whole genome shotgun (WGS) entry which is preliminary data.</text>
</comment>
<reference evidence="3 4" key="1">
    <citation type="submission" date="2018-10" db="EMBL/GenBank/DDBJ databases">
        <title>Xanthobacter tagetidis genome sequencing and assembly.</title>
        <authorList>
            <person name="Maclea K.S."/>
            <person name="Goen A.E."/>
            <person name="Fatima S.A."/>
        </authorList>
    </citation>
    <scope>NUCLEOTIDE SEQUENCE [LARGE SCALE GENOMIC DNA]</scope>
    <source>
        <strain evidence="3 4">ATCC 700314</strain>
    </source>
</reference>
<dbReference type="RefSeq" id="WP_121625028.1">
    <property type="nucleotide sequence ID" value="NZ_JACIIW010000007.1"/>
</dbReference>
<feature type="signal peptide" evidence="1">
    <location>
        <begin position="1"/>
        <end position="34"/>
    </location>
</feature>
<gene>
    <name evidence="3" type="ORF">D9R14_19530</name>
</gene>
<dbReference type="Proteomes" id="UP000269692">
    <property type="component" value="Unassembled WGS sequence"/>
</dbReference>
<keyword evidence="4" id="KW-1185">Reference proteome</keyword>
<evidence type="ECO:0000313" key="4">
    <source>
        <dbReference type="Proteomes" id="UP000269692"/>
    </source>
</evidence>
<evidence type="ECO:0000256" key="1">
    <source>
        <dbReference type="SAM" id="SignalP"/>
    </source>
</evidence>
<accession>A0A3L7A2M1</accession>
<feature type="domain" description="SH3b" evidence="2">
    <location>
        <begin position="48"/>
        <end position="102"/>
    </location>
</feature>
<organism evidence="3 4">
    <name type="scientific">Xanthobacter tagetidis</name>
    <dbReference type="NCBI Taxonomy" id="60216"/>
    <lineage>
        <taxon>Bacteria</taxon>
        <taxon>Pseudomonadati</taxon>
        <taxon>Pseudomonadota</taxon>
        <taxon>Alphaproteobacteria</taxon>
        <taxon>Hyphomicrobiales</taxon>
        <taxon>Xanthobacteraceae</taxon>
        <taxon>Xanthobacter</taxon>
    </lineage>
</organism>
<evidence type="ECO:0000259" key="2">
    <source>
        <dbReference type="Pfam" id="PF08239"/>
    </source>
</evidence>
<feature type="chain" id="PRO_5018276638" evidence="1">
    <location>
        <begin position="35"/>
        <end position="105"/>
    </location>
</feature>